<protein>
    <submittedName>
        <fullName evidence="1">Uncharacterized protein</fullName>
    </submittedName>
</protein>
<dbReference type="AlphaFoldDB" id="D5SSG3"/>
<dbReference type="EMBL" id="CP001744">
    <property type="protein sequence ID" value="ADG66711.1"/>
    <property type="molecule type" value="Genomic_DNA"/>
</dbReference>
<proteinExistence type="predicted"/>
<gene>
    <name evidence="1" type="ordered locus">Plim_0867</name>
</gene>
<evidence type="ECO:0000313" key="2">
    <source>
        <dbReference type="Proteomes" id="UP000002220"/>
    </source>
</evidence>
<dbReference type="STRING" id="521674.Plim_0867"/>
<evidence type="ECO:0000313" key="1">
    <source>
        <dbReference type="EMBL" id="ADG66711.1"/>
    </source>
</evidence>
<keyword evidence="2" id="KW-1185">Reference proteome</keyword>
<dbReference type="KEGG" id="plm:Plim_0867"/>
<dbReference type="Proteomes" id="UP000002220">
    <property type="component" value="Chromosome"/>
</dbReference>
<dbReference type="HOGENOM" id="CLU_2274782_0_0_0"/>
<accession>D5SSG3</accession>
<sequence>MTFTHHLRSSSSKRRLANWHPTHHSHFVVHRHDDKKARQYECLAILFFTALGGTPLEALRKGVVSTSLIVIFDVRAGWQGSDVFIRPLVNRVHQHKCIHAML</sequence>
<name>D5SSG3_PLAL2</name>
<reference evidence="1 2" key="1">
    <citation type="journal article" date="2010" name="Stand. Genomic Sci.">
        <title>Complete genome sequence of Planctomyces limnophilus type strain (Mu 290).</title>
        <authorList>
            <person name="Labutti K."/>
            <person name="Sikorski J."/>
            <person name="Schneider S."/>
            <person name="Nolan M."/>
            <person name="Lucas S."/>
            <person name="Glavina Del Rio T."/>
            <person name="Tice H."/>
            <person name="Cheng J.F."/>
            <person name="Goodwin L."/>
            <person name="Pitluck S."/>
            <person name="Liolios K."/>
            <person name="Ivanova N."/>
            <person name="Mavromatis K."/>
            <person name="Mikhailova N."/>
            <person name="Pati A."/>
            <person name="Chen A."/>
            <person name="Palaniappan K."/>
            <person name="Land M."/>
            <person name="Hauser L."/>
            <person name="Chang Y.J."/>
            <person name="Jeffries C.D."/>
            <person name="Tindall B.J."/>
            <person name="Rohde M."/>
            <person name="Goker M."/>
            <person name="Woyke T."/>
            <person name="Bristow J."/>
            <person name="Eisen J.A."/>
            <person name="Markowitz V."/>
            <person name="Hugenholtz P."/>
            <person name="Kyrpides N.C."/>
            <person name="Klenk H.P."/>
            <person name="Lapidus A."/>
        </authorList>
    </citation>
    <scope>NUCLEOTIDE SEQUENCE [LARGE SCALE GENOMIC DNA]</scope>
    <source>
        <strain evidence="2">ATCC 43296 / DSM 3776 / IFAM 1008 / 290</strain>
    </source>
</reference>
<organism evidence="1 2">
    <name type="scientific">Planctopirus limnophila (strain ATCC 43296 / DSM 3776 / IFAM 1008 / Mu 290)</name>
    <name type="common">Planctomyces limnophilus</name>
    <dbReference type="NCBI Taxonomy" id="521674"/>
    <lineage>
        <taxon>Bacteria</taxon>
        <taxon>Pseudomonadati</taxon>
        <taxon>Planctomycetota</taxon>
        <taxon>Planctomycetia</taxon>
        <taxon>Planctomycetales</taxon>
        <taxon>Planctomycetaceae</taxon>
        <taxon>Planctopirus</taxon>
    </lineage>
</organism>